<evidence type="ECO:0000256" key="4">
    <source>
        <dbReference type="ARBA" id="ARBA00022989"/>
    </source>
</evidence>
<evidence type="ECO:0000256" key="7">
    <source>
        <dbReference type="SAM" id="Phobius"/>
    </source>
</evidence>
<comment type="similarity">
    <text evidence="2">Belongs to the patched family.</text>
</comment>
<reference evidence="9" key="1">
    <citation type="submission" date="2022-08" db="UniProtKB">
        <authorList>
            <consortium name="EnsemblMetazoa"/>
        </authorList>
    </citation>
    <scope>IDENTIFICATION</scope>
    <source>
        <strain evidence="9">05x7-T-G4-1.051#20</strain>
    </source>
</reference>
<evidence type="ECO:0000259" key="8">
    <source>
        <dbReference type="PROSITE" id="PS50156"/>
    </source>
</evidence>
<evidence type="ECO:0000256" key="6">
    <source>
        <dbReference type="ARBA" id="ARBA00023180"/>
    </source>
</evidence>
<dbReference type="AlphaFoldDB" id="A0A8W8MZZ6"/>
<dbReference type="Proteomes" id="UP000005408">
    <property type="component" value="Unassembled WGS sequence"/>
</dbReference>
<dbReference type="Gene3D" id="1.20.1640.10">
    <property type="entry name" value="Multidrug efflux transporter AcrB transmembrane domain"/>
    <property type="match status" value="2"/>
</dbReference>
<feature type="transmembrane region" description="Helical" evidence="7">
    <location>
        <begin position="298"/>
        <end position="324"/>
    </location>
</feature>
<feature type="transmembrane region" description="Helical" evidence="7">
    <location>
        <begin position="495"/>
        <end position="513"/>
    </location>
</feature>
<feature type="transmembrane region" description="Helical" evidence="7">
    <location>
        <begin position="711"/>
        <end position="733"/>
    </location>
</feature>
<dbReference type="PANTHER" id="PTHR10796:SF92">
    <property type="entry name" value="PATCHED-RELATED, ISOFORM A"/>
    <property type="match status" value="1"/>
</dbReference>
<feature type="transmembrane region" description="Helical" evidence="7">
    <location>
        <begin position="786"/>
        <end position="808"/>
    </location>
</feature>
<dbReference type="InterPro" id="IPR051697">
    <property type="entry name" value="Patched_domain-protein"/>
</dbReference>
<dbReference type="PANTHER" id="PTHR10796">
    <property type="entry name" value="PATCHED-RELATED"/>
    <property type="match status" value="1"/>
</dbReference>
<feature type="transmembrane region" description="Helical" evidence="7">
    <location>
        <begin position="266"/>
        <end position="286"/>
    </location>
</feature>
<evidence type="ECO:0000256" key="1">
    <source>
        <dbReference type="ARBA" id="ARBA00004141"/>
    </source>
</evidence>
<keyword evidence="5 7" id="KW-0472">Membrane</keyword>
<dbReference type="OrthoDB" id="6510177at2759"/>
<keyword evidence="4 7" id="KW-1133">Transmembrane helix</keyword>
<feature type="domain" description="SSD" evidence="8">
    <location>
        <begin position="693"/>
        <end position="836"/>
    </location>
</feature>
<feature type="transmembrane region" description="Helical" evidence="7">
    <location>
        <begin position="680"/>
        <end position="704"/>
    </location>
</feature>
<proteinExistence type="inferred from homology"/>
<feature type="transmembrane region" description="Helical" evidence="7">
    <location>
        <begin position="402"/>
        <end position="425"/>
    </location>
</feature>
<keyword evidence="3 7" id="KW-0812">Transmembrane</keyword>
<keyword evidence="10" id="KW-1185">Reference proteome</keyword>
<evidence type="ECO:0000256" key="3">
    <source>
        <dbReference type="ARBA" id="ARBA00022692"/>
    </source>
</evidence>
<evidence type="ECO:0000256" key="5">
    <source>
        <dbReference type="ARBA" id="ARBA00023136"/>
    </source>
</evidence>
<feature type="transmembrane region" description="Helical" evidence="7">
    <location>
        <begin position="33"/>
        <end position="53"/>
    </location>
</feature>
<dbReference type="InterPro" id="IPR003392">
    <property type="entry name" value="PTHD_SSD"/>
</dbReference>
<dbReference type="GO" id="GO:0016020">
    <property type="term" value="C:membrane"/>
    <property type="evidence" value="ECO:0007669"/>
    <property type="project" value="UniProtKB-SubCell"/>
</dbReference>
<comment type="subcellular location">
    <subcellularLocation>
        <location evidence="1">Membrane</location>
        <topology evidence="1">Multi-pass membrane protein</topology>
    </subcellularLocation>
</comment>
<protein>
    <recommendedName>
        <fullName evidence="8">SSD domain-containing protein</fullName>
    </recommendedName>
</protein>
<feature type="transmembrane region" description="Helical" evidence="7">
    <location>
        <begin position="330"/>
        <end position="351"/>
    </location>
</feature>
<keyword evidence="6" id="KW-0325">Glycoprotein</keyword>
<sequence length="877" mass="99130">MSSMCFSRCYTAHDRKIAHLFGRYGRLIARHPWIVIICSIVLSLLLGIGLLRLEFEHDLETQYLPENNEASVDREILRNVFKSLNHDNFQIHTLADVGFFAEVIIKSTNGQNVLDGNAYQDVLLINDYITKKIKILDQSNTEISYQSLCATNNGKCVVFGQELLVSDFQQDLRTGNATFPLYRRTILVSSMLGRVVSKDNRLVSAEMIKLRYYLQENSENDGQLLEKWIKEFARRMEEFQTNHTEIAYSYHNALDDEVARSSMAEAHLFIITVGLMVTYASIITAGRRINCVYDRQNLGRVGVFCAILSMVPAAGIASACGVKFMNSVGVMPFLIIGIGINDMFIIMSGHAQTIGQELSVEERMDRTLRTSGLAITITSLTDLLTFFIGYTSSFRTIQNFCVYTGLAVFFCYVNQLTILAPSIVIHEQWMNAAKHSVTCKSTKPRGQLRAEGYSACYVTCCSGEKPTSRADLESVLESYPKRFVQFLVRNKVSKFFIFIAYLCYLAVSVWGATSLRQGFRFSDLALEGSAYYKASDWDFENFKWEIPLQIVFTAPVNYEDSETRKQIFSFIEKLKQEPLIKETPEINWLSTYETVLGNRTFGDKFESLRHYLNNSRIFSEDVKFSTDFSSIDLSRFYLFSENLRTSDVQGQFLLRIRELEQSSPIPCFIYSPLFVFFEQYAIVVRSTLQTVGIAIAAMFVVSCLFMPHPLIVTLVTVSLVSILVGVFGFLPFWGLNISSVTKIELILSVGFSVDFSAHLCHAYLTSQSHKRKDRVRDALELAGGPIINGALSTIIGLFMLIFSNSFIFQSFFKVLFTVIAFGLIHAVLFLPVFLSVIGPKVRILPETEPGLRVELHNGGNLDQCNGAQHPLVLKENT</sequence>
<name>A0A8W8MZZ6_MAGGI</name>
<dbReference type="Pfam" id="PF02460">
    <property type="entry name" value="Patched"/>
    <property type="match status" value="1"/>
</dbReference>
<dbReference type="OMA" id="INDMFII"/>
<organism evidence="9 10">
    <name type="scientific">Magallana gigas</name>
    <name type="common">Pacific oyster</name>
    <name type="synonym">Crassostrea gigas</name>
    <dbReference type="NCBI Taxonomy" id="29159"/>
    <lineage>
        <taxon>Eukaryota</taxon>
        <taxon>Metazoa</taxon>
        <taxon>Spiralia</taxon>
        <taxon>Lophotrochozoa</taxon>
        <taxon>Mollusca</taxon>
        <taxon>Bivalvia</taxon>
        <taxon>Autobranchia</taxon>
        <taxon>Pteriomorphia</taxon>
        <taxon>Ostreida</taxon>
        <taxon>Ostreoidea</taxon>
        <taxon>Ostreidae</taxon>
        <taxon>Magallana</taxon>
    </lineage>
</organism>
<evidence type="ECO:0000313" key="10">
    <source>
        <dbReference type="Proteomes" id="UP000005408"/>
    </source>
</evidence>
<feature type="transmembrane region" description="Helical" evidence="7">
    <location>
        <begin position="745"/>
        <end position="765"/>
    </location>
</feature>
<dbReference type="SUPFAM" id="SSF82866">
    <property type="entry name" value="Multidrug efflux transporter AcrB transmembrane domain"/>
    <property type="match status" value="2"/>
</dbReference>
<feature type="domain" description="SSD" evidence="8">
    <location>
        <begin position="267"/>
        <end position="425"/>
    </location>
</feature>
<dbReference type="InterPro" id="IPR000731">
    <property type="entry name" value="SSD"/>
</dbReference>
<feature type="transmembrane region" description="Helical" evidence="7">
    <location>
        <begin position="814"/>
        <end position="837"/>
    </location>
</feature>
<accession>A0A8W8MZZ6</accession>
<feature type="transmembrane region" description="Helical" evidence="7">
    <location>
        <begin position="372"/>
        <end position="390"/>
    </location>
</feature>
<evidence type="ECO:0000313" key="9">
    <source>
        <dbReference type="EnsemblMetazoa" id="G3757.1:cds"/>
    </source>
</evidence>
<dbReference type="PROSITE" id="PS50156">
    <property type="entry name" value="SSD"/>
    <property type="match status" value="2"/>
</dbReference>
<evidence type="ECO:0000256" key="2">
    <source>
        <dbReference type="ARBA" id="ARBA00005585"/>
    </source>
</evidence>
<dbReference type="EnsemblMetazoa" id="G3757.1">
    <property type="protein sequence ID" value="G3757.1:cds"/>
    <property type="gene ID" value="G3757"/>
</dbReference>